<evidence type="ECO:0000313" key="8">
    <source>
        <dbReference type="Proteomes" id="UP000029734"/>
    </source>
</evidence>
<comment type="caution">
    <text evidence="7">The sequence shown here is derived from an EMBL/GenBank/DDBJ whole genome shotgun (WGS) entry which is preliminary data.</text>
</comment>
<dbReference type="Pfam" id="PF01810">
    <property type="entry name" value="LysE"/>
    <property type="match status" value="1"/>
</dbReference>
<evidence type="ECO:0000256" key="6">
    <source>
        <dbReference type="SAM" id="Phobius"/>
    </source>
</evidence>
<dbReference type="EMBL" id="JQCR01000003">
    <property type="protein sequence ID" value="KGE17677.1"/>
    <property type="molecule type" value="Genomic_DNA"/>
</dbReference>
<dbReference type="PANTHER" id="PTHR30086">
    <property type="entry name" value="ARGININE EXPORTER PROTEIN ARGO"/>
    <property type="match status" value="1"/>
</dbReference>
<reference evidence="7 8" key="1">
    <citation type="submission" date="2014-08" db="EMBL/GenBank/DDBJ databases">
        <authorList>
            <person name="den Bakker H.C."/>
        </authorList>
    </citation>
    <scope>NUCLEOTIDE SEQUENCE [LARGE SCALE GENOMIC DNA]</scope>
    <source>
        <strain evidence="7 8">DSM 18334</strain>
    </source>
</reference>
<feature type="transmembrane region" description="Helical" evidence="6">
    <location>
        <begin position="64"/>
        <end position="85"/>
    </location>
</feature>
<evidence type="ECO:0000313" key="7">
    <source>
        <dbReference type="EMBL" id="KGE17677.1"/>
    </source>
</evidence>
<evidence type="ECO:0000256" key="4">
    <source>
        <dbReference type="ARBA" id="ARBA00022989"/>
    </source>
</evidence>
<keyword evidence="4 6" id="KW-1133">Transmembrane helix</keyword>
<dbReference type="eggNOG" id="COG1280">
    <property type="taxonomic scope" value="Bacteria"/>
</dbReference>
<feature type="transmembrane region" description="Helical" evidence="6">
    <location>
        <begin position="139"/>
        <end position="161"/>
    </location>
</feature>
<keyword evidence="5 6" id="KW-0472">Membrane</keyword>
<dbReference type="GO" id="GO:0033228">
    <property type="term" value="P:cysteine export across plasma membrane"/>
    <property type="evidence" value="ECO:0007669"/>
    <property type="project" value="TreeGrafter"/>
</dbReference>
<dbReference type="Proteomes" id="UP000029734">
    <property type="component" value="Unassembled WGS sequence"/>
</dbReference>
<accession>A0A098M800</accession>
<dbReference type="AlphaFoldDB" id="A0A098M800"/>
<name>A0A098M800_9BACL</name>
<dbReference type="InterPro" id="IPR001123">
    <property type="entry name" value="LeuE-type"/>
</dbReference>
<reference evidence="7 8" key="2">
    <citation type="submission" date="2014-10" db="EMBL/GenBank/DDBJ databases">
        <title>Comparative genomics of the Paenibacillus odorifer group.</title>
        <authorList>
            <person name="Tsai Y.-C."/>
            <person name="Martin N."/>
            <person name="Korlach J."/>
            <person name="Wiedmann M."/>
        </authorList>
    </citation>
    <scope>NUCLEOTIDE SEQUENCE [LARGE SCALE GENOMIC DNA]</scope>
    <source>
        <strain evidence="7 8">DSM 18334</strain>
    </source>
</reference>
<gene>
    <name evidence="7" type="ORF">PWYN_24205</name>
</gene>
<proteinExistence type="predicted"/>
<feature type="transmembrane region" description="Helical" evidence="6">
    <location>
        <begin position="173"/>
        <end position="192"/>
    </location>
</feature>
<feature type="transmembrane region" description="Helical" evidence="6">
    <location>
        <begin position="39"/>
        <end position="58"/>
    </location>
</feature>
<feature type="transmembrane region" description="Helical" evidence="6">
    <location>
        <begin position="6"/>
        <end position="27"/>
    </location>
</feature>
<evidence type="ECO:0000256" key="1">
    <source>
        <dbReference type="ARBA" id="ARBA00004651"/>
    </source>
</evidence>
<keyword evidence="3 6" id="KW-0812">Transmembrane</keyword>
<dbReference type="RefSeq" id="WP_036656837.1">
    <property type="nucleotide sequence ID" value="NZ_JQCR01000003.1"/>
</dbReference>
<dbReference type="OrthoDB" id="198428at2"/>
<evidence type="ECO:0000256" key="5">
    <source>
        <dbReference type="ARBA" id="ARBA00023136"/>
    </source>
</evidence>
<sequence length="193" mass="21374">MNIISFIIYCVVVTFTPGPTNIVILSSVHHFGVKKAMEYVFGATIAFGLLLAASSMLNRILAGVIPNILSIMQIIGSLYMLYLAYQIYKMGSTESKPTSTANFVSGLLMQFVNPKVLLFTLTVIPSYVMPYYTSSASSFLFVMIITVIGFLAFTTWVVFGAVFRRFLQNHQKLINTLMALFLVYSAIMVSGIL</sequence>
<evidence type="ECO:0000256" key="3">
    <source>
        <dbReference type="ARBA" id="ARBA00022692"/>
    </source>
</evidence>
<protein>
    <submittedName>
        <fullName evidence="7">Lysine transporter LysE</fullName>
    </submittedName>
</protein>
<evidence type="ECO:0000256" key="2">
    <source>
        <dbReference type="ARBA" id="ARBA00022475"/>
    </source>
</evidence>
<keyword evidence="2" id="KW-1003">Cell membrane</keyword>
<dbReference type="STRING" id="268407.PWYN_24205"/>
<organism evidence="7 8">
    <name type="scientific">Paenibacillus wynnii</name>
    <dbReference type="NCBI Taxonomy" id="268407"/>
    <lineage>
        <taxon>Bacteria</taxon>
        <taxon>Bacillati</taxon>
        <taxon>Bacillota</taxon>
        <taxon>Bacilli</taxon>
        <taxon>Bacillales</taxon>
        <taxon>Paenibacillaceae</taxon>
        <taxon>Paenibacillus</taxon>
    </lineage>
</organism>
<comment type="subcellular location">
    <subcellularLocation>
        <location evidence="1">Cell membrane</location>
        <topology evidence="1">Multi-pass membrane protein</topology>
    </subcellularLocation>
</comment>
<dbReference type="GO" id="GO:0005886">
    <property type="term" value="C:plasma membrane"/>
    <property type="evidence" value="ECO:0007669"/>
    <property type="project" value="UniProtKB-SubCell"/>
</dbReference>
<keyword evidence="8" id="KW-1185">Reference proteome</keyword>
<dbReference type="GO" id="GO:0015171">
    <property type="term" value="F:amino acid transmembrane transporter activity"/>
    <property type="evidence" value="ECO:0007669"/>
    <property type="project" value="TreeGrafter"/>
</dbReference>
<dbReference type="PANTHER" id="PTHR30086:SF20">
    <property type="entry name" value="ARGININE EXPORTER PROTEIN ARGO-RELATED"/>
    <property type="match status" value="1"/>
</dbReference>